<name>A0A2N7KC30_9VIBR</name>
<evidence type="ECO:0000313" key="2">
    <source>
        <dbReference type="Proteomes" id="UP000235406"/>
    </source>
</evidence>
<dbReference type="EMBL" id="MCZK01000090">
    <property type="protein sequence ID" value="PMM72869.1"/>
    <property type="molecule type" value="Genomic_DNA"/>
</dbReference>
<evidence type="ECO:0000313" key="1">
    <source>
        <dbReference type="EMBL" id="PMM72869.1"/>
    </source>
</evidence>
<protein>
    <submittedName>
        <fullName evidence="1">Uncharacterized protein</fullName>
    </submittedName>
</protein>
<reference evidence="2" key="1">
    <citation type="submission" date="2016-07" db="EMBL/GenBank/DDBJ databases">
        <title>Nontailed viruses are major unrecognized killers of bacteria in the ocean.</title>
        <authorList>
            <person name="Kauffman K."/>
            <person name="Hussain F."/>
            <person name="Yang J."/>
            <person name="Arevalo P."/>
            <person name="Brown J."/>
            <person name="Cutler M."/>
            <person name="Kelly L."/>
            <person name="Polz M.F."/>
        </authorList>
    </citation>
    <scope>NUCLEOTIDE SEQUENCE [LARGE SCALE GENOMIC DNA]</scope>
    <source>
        <strain evidence="2">10N.261.46.F8</strain>
    </source>
</reference>
<accession>A0A2N7KC30</accession>
<gene>
    <name evidence="1" type="ORF">BCT49_01430</name>
</gene>
<comment type="caution">
    <text evidence="1">The sequence shown here is derived from an EMBL/GenBank/DDBJ whole genome shotgun (WGS) entry which is preliminary data.</text>
</comment>
<proteinExistence type="predicted"/>
<organism evidence="1 2">
    <name type="scientific">Vibrio lentus</name>
    <dbReference type="NCBI Taxonomy" id="136468"/>
    <lineage>
        <taxon>Bacteria</taxon>
        <taxon>Pseudomonadati</taxon>
        <taxon>Pseudomonadota</taxon>
        <taxon>Gammaproteobacteria</taxon>
        <taxon>Vibrionales</taxon>
        <taxon>Vibrionaceae</taxon>
        <taxon>Vibrio</taxon>
    </lineage>
</organism>
<dbReference type="AlphaFoldDB" id="A0A2N7KC30"/>
<dbReference type="Proteomes" id="UP000235406">
    <property type="component" value="Unassembled WGS sequence"/>
</dbReference>
<sequence length="65" mass="7289">MRVLNIALFPPRKPGGRGTHNTGPMLFGIQQRCVDQQGGQQRGRCEVNQQMISRLKIGRIFLLIG</sequence>